<dbReference type="InterPro" id="IPR019302">
    <property type="entry name" value="CAP12/PCTIR_TIR_dom"/>
</dbReference>
<evidence type="ECO:0000259" key="1">
    <source>
        <dbReference type="Pfam" id="PF10137"/>
    </source>
</evidence>
<comment type="caution">
    <text evidence="2">The sequence shown here is derived from an EMBL/GenBank/DDBJ whole genome shotgun (WGS) entry which is preliminary data.</text>
</comment>
<dbReference type="GO" id="GO:0050135">
    <property type="term" value="F:NADP+ nucleosidase activity"/>
    <property type="evidence" value="ECO:0007669"/>
    <property type="project" value="InterPro"/>
</dbReference>
<proteinExistence type="predicted"/>
<dbReference type="EMBL" id="QRXR01000015">
    <property type="protein sequence ID" value="RGU23094.1"/>
    <property type="molecule type" value="Genomic_DNA"/>
</dbReference>
<organism evidence="2 3">
    <name type="scientific">Agathobacter rectalis</name>
    <dbReference type="NCBI Taxonomy" id="39491"/>
    <lineage>
        <taxon>Bacteria</taxon>
        <taxon>Bacillati</taxon>
        <taxon>Bacillota</taxon>
        <taxon>Clostridia</taxon>
        <taxon>Lachnospirales</taxon>
        <taxon>Lachnospiraceae</taxon>
        <taxon>Agathobacter</taxon>
    </lineage>
</organism>
<gene>
    <name evidence="2" type="ORF">DWW89_10325</name>
</gene>
<feature type="domain" description="CD-NTase-associated protein 12/Pycsar effector protein TIR" evidence="1">
    <location>
        <begin position="150"/>
        <end position="271"/>
    </location>
</feature>
<name>A0A412RKR3_9FIRM</name>
<sequence>MKSMRQNLIKRLQNKVKSQSVNSLKNIYPDKIVEWLEIPEREVYDLIKYLHDQRVIVFKYRLKCSCGEICTVYENKLIHDKQINCEICGKEFTISDIEEKSDIIYEIDKEELLELENGNVDFKILPDIKGKVVSITKKQEERQEQKVMEIFMGSSSEAKDYMEEIGAKIEELEAKPLLWNATGKGIFIPGTNTIDSLIAISKRVQAAVFIFNADDKIWNDKSALESSDTVRDNVLFEYGLFMGALSKENVCFVCKGKPKLASDLKGITYIDGDLGDIQVKLKLKDWINEMKK</sequence>
<reference evidence="2 3" key="1">
    <citation type="submission" date="2018-08" db="EMBL/GenBank/DDBJ databases">
        <title>A genome reference for cultivated species of the human gut microbiota.</title>
        <authorList>
            <person name="Zou Y."/>
            <person name="Xue W."/>
            <person name="Luo G."/>
        </authorList>
    </citation>
    <scope>NUCLEOTIDE SEQUENCE [LARGE SCALE GENOMIC DNA]</scope>
    <source>
        <strain evidence="2 3">AF17-27</strain>
    </source>
</reference>
<dbReference type="Proteomes" id="UP000283765">
    <property type="component" value="Unassembled WGS sequence"/>
</dbReference>
<accession>A0A412RKR3</accession>
<evidence type="ECO:0000313" key="3">
    <source>
        <dbReference type="Proteomes" id="UP000283765"/>
    </source>
</evidence>
<dbReference type="AlphaFoldDB" id="A0A412RKR3"/>
<evidence type="ECO:0000313" key="2">
    <source>
        <dbReference type="EMBL" id="RGU23094.1"/>
    </source>
</evidence>
<dbReference type="Pfam" id="PF10137">
    <property type="entry name" value="CAP12-PCTIR_TIR"/>
    <property type="match status" value="1"/>
</dbReference>
<protein>
    <recommendedName>
        <fullName evidence="1">CD-NTase-associated protein 12/Pycsar effector protein TIR domain-containing protein</fullName>
    </recommendedName>
</protein>